<dbReference type="GO" id="GO:0071949">
    <property type="term" value="F:FAD binding"/>
    <property type="evidence" value="ECO:0007669"/>
    <property type="project" value="InterPro"/>
</dbReference>
<feature type="region of interest" description="Disordered" evidence="4">
    <location>
        <begin position="403"/>
        <end position="424"/>
    </location>
</feature>
<name>A0A318LDG6_9PSEU</name>
<dbReference type="Gene3D" id="3.40.30.120">
    <property type="match status" value="1"/>
</dbReference>
<organism evidence="6 7">
    <name type="scientific">Prauserella flavalba</name>
    <dbReference type="NCBI Taxonomy" id="1477506"/>
    <lineage>
        <taxon>Bacteria</taxon>
        <taxon>Bacillati</taxon>
        <taxon>Actinomycetota</taxon>
        <taxon>Actinomycetes</taxon>
        <taxon>Pseudonocardiales</taxon>
        <taxon>Pseudonocardiaceae</taxon>
        <taxon>Prauserella</taxon>
    </lineage>
</organism>
<sequence length="629" mass="68372">MSTYYRPEKYPASDVPCTDEVLPVVIAGAGPVGMAVALGLARRGVPVTLLEAADQVSFGSRAICVSRHSLEVAHRLGFGERLEKIVLPWVGGRSFHRDTEVLRFAMPYAAHAVRPPMVNVSQSELEQVMVEAIEDQPLISLYWGAEVVACGQDDEEVRLDVSTAAGTRRLRARWVVAADGGRSRLRSLLGLRMTGTSYEGSYVIADIHWPSALPAERLVWFDAPSNPGSTIIMHRQPRDIWRIDYQVDAAADAEAETEERRIRDRITRHLEWLDNDVPWTLEWHGFYRAHALALPDFAHGRVVFAGDAAHLVPIFGVRGLNSGMEDAETLAWQLAAVVHGSADAELLEAYSAERHDAWQQNVANAGKSTMIMSPGGHGYRMTRDAVLVLAERRPEFAGLLNPRQSSATHAHRSPLTWPTEPGVSGLLPGDPLEDRRVRVLAESGVRVSSLSAERGSGFTVLAAGVNAERAEQVAWWAERLATELAPEPVRAVVAPAAGTAVTPTGELRVLDDPDGDLATALGSRAGEVFVIRPDGLVLCRVTDPGRLADIVGHLVAGTRRSGRPSTVPPQPVEVDDRERNWLALSSALDEVGADDREGFLTRLALLLGEHRGELFEEAIAGARLSGRAP</sequence>
<dbReference type="PRINTS" id="PR00420">
    <property type="entry name" value="RNGMNOXGNASE"/>
</dbReference>
<comment type="cofactor">
    <cofactor evidence="1">
        <name>FAD</name>
        <dbReference type="ChEBI" id="CHEBI:57692"/>
    </cofactor>
</comment>
<protein>
    <submittedName>
        <fullName evidence="6">Aromatic ring hydroxylase</fullName>
    </submittedName>
</protein>
<dbReference type="PANTHER" id="PTHR43004:SF19">
    <property type="entry name" value="BINDING MONOOXYGENASE, PUTATIVE (JCVI)-RELATED"/>
    <property type="match status" value="1"/>
</dbReference>
<dbReference type="GO" id="GO:0016709">
    <property type="term" value="F:oxidoreductase activity, acting on paired donors, with incorporation or reduction of molecular oxygen, NAD(P)H as one donor, and incorporation of one atom of oxygen"/>
    <property type="evidence" value="ECO:0007669"/>
    <property type="project" value="UniProtKB-ARBA"/>
</dbReference>
<evidence type="ECO:0000256" key="4">
    <source>
        <dbReference type="SAM" id="MobiDB-lite"/>
    </source>
</evidence>
<keyword evidence="2" id="KW-0285">Flavoprotein</keyword>
<dbReference type="InterPro" id="IPR002938">
    <property type="entry name" value="FAD-bd"/>
</dbReference>
<evidence type="ECO:0000256" key="2">
    <source>
        <dbReference type="ARBA" id="ARBA00022630"/>
    </source>
</evidence>
<dbReference type="RefSeq" id="WP_110343455.1">
    <property type="nucleotide sequence ID" value="NZ_MASU01000019.1"/>
</dbReference>
<dbReference type="InterPro" id="IPR050641">
    <property type="entry name" value="RIFMO-like"/>
</dbReference>
<dbReference type="Gene3D" id="3.30.70.2450">
    <property type="match status" value="1"/>
</dbReference>
<evidence type="ECO:0000259" key="5">
    <source>
        <dbReference type="Pfam" id="PF01494"/>
    </source>
</evidence>
<gene>
    <name evidence="6" type="ORF">BA062_34535</name>
</gene>
<feature type="domain" description="FAD-binding" evidence="5">
    <location>
        <begin position="23"/>
        <end position="364"/>
    </location>
</feature>
<keyword evidence="3" id="KW-0274">FAD</keyword>
<proteinExistence type="predicted"/>
<evidence type="ECO:0000256" key="3">
    <source>
        <dbReference type="ARBA" id="ARBA00022827"/>
    </source>
</evidence>
<accession>A0A318LDG6</accession>
<evidence type="ECO:0000313" key="6">
    <source>
        <dbReference type="EMBL" id="PXY18726.1"/>
    </source>
</evidence>
<comment type="caution">
    <text evidence="6">The sequence shown here is derived from an EMBL/GenBank/DDBJ whole genome shotgun (WGS) entry which is preliminary data.</text>
</comment>
<evidence type="ECO:0000256" key="1">
    <source>
        <dbReference type="ARBA" id="ARBA00001974"/>
    </source>
</evidence>
<evidence type="ECO:0000313" key="7">
    <source>
        <dbReference type="Proteomes" id="UP000247892"/>
    </source>
</evidence>
<dbReference type="Proteomes" id="UP000247892">
    <property type="component" value="Unassembled WGS sequence"/>
</dbReference>
<dbReference type="PANTHER" id="PTHR43004">
    <property type="entry name" value="TRK SYSTEM POTASSIUM UPTAKE PROTEIN"/>
    <property type="match status" value="1"/>
</dbReference>
<dbReference type="OrthoDB" id="8670884at2"/>
<dbReference type="Pfam" id="PF01494">
    <property type="entry name" value="FAD_binding_3"/>
    <property type="match status" value="1"/>
</dbReference>
<dbReference type="SUPFAM" id="SSF51905">
    <property type="entry name" value="FAD/NAD(P)-binding domain"/>
    <property type="match status" value="1"/>
</dbReference>
<dbReference type="EMBL" id="MASU01000019">
    <property type="protein sequence ID" value="PXY18726.1"/>
    <property type="molecule type" value="Genomic_DNA"/>
</dbReference>
<reference evidence="6 7" key="1">
    <citation type="submission" date="2016-07" db="EMBL/GenBank/DDBJ databases">
        <title>Draft genome sequence of Prauserella sp. YIM 121212, isolated from alkaline soil.</title>
        <authorList>
            <person name="Ruckert C."/>
            <person name="Albersmeier A."/>
            <person name="Jiang C.-L."/>
            <person name="Jiang Y."/>
            <person name="Kalinowski J."/>
            <person name="Schneider O."/>
            <person name="Winkler A."/>
            <person name="Zotchev S.B."/>
        </authorList>
    </citation>
    <scope>NUCLEOTIDE SEQUENCE [LARGE SCALE GENOMIC DNA]</scope>
    <source>
        <strain evidence="6 7">YIM 121212</strain>
    </source>
</reference>
<dbReference type="NCBIfam" id="NF006002">
    <property type="entry name" value="PRK08132.1"/>
    <property type="match status" value="1"/>
</dbReference>
<keyword evidence="7" id="KW-1185">Reference proteome</keyword>
<dbReference type="InterPro" id="IPR036188">
    <property type="entry name" value="FAD/NAD-bd_sf"/>
</dbReference>
<dbReference type="AlphaFoldDB" id="A0A318LDG6"/>
<dbReference type="Gene3D" id="3.50.50.60">
    <property type="entry name" value="FAD/NAD(P)-binding domain"/>
    <property type="match status" value="1"/>
</dbReference>